<gene>
    <name evidence="2" type="ORF">CIT31_09555</name>
</gene>
<dbReference type="EMBL" id="NPKH01000016">
    <property type="protein sequence ID" value="PAP96011.1"/>
    <property type="molecule type" value="Genomic_DNA"/>
</dbReference>
<keyword evidence="3" id="KW-1185">Reference proteome</keyword>
<dbReference type="InterPro" id="IPR053146">
    <property type="entry name" value="QDO-like"/>
</dbReference>
<dbReference type="OrthoDB" id="9798709at2"/>
<dbReference type="Gene3D" id="2.60.120.10">
    <property type="entry name" value="Jelly Rolls"/>
    <property type="match status" value="1"/>
</dbReference>
<dbReference type="Pfam" id="PF07883">
    <property type="entry name" value="Cupin_2"/>
    <property type="match status" value="1"/>
</dbReference>
<evidence type="ECO:0000313" key="3">
    <source>
        <dbReference type="Proteomes" id="UP000215931"/>
    </source>
</evidence>
<dbReference type="InterPro" id="IPR011051">
    <property type="entry name" value="RmlC_Cupin_sf"/>
</dbReference>
<evidence type="ECO:0000259" key="1">
    <source>
        <dbReference type="Pfam" id="PF07883"/>
    </source>
</evidence>
<organism evidence="2 3">
    <name type="scientific">Mesorhizobium wenxiniae</name>
    <dbReference type="NCBI Taxonomy" id="2014805"/>
    <lineage>
        <taxon>Bacteria</taxon>
        <taxon>Pseudomonadati</taxon>
        <taxon>Pseudomonadota</taxon>
        <taxon>Alphaproteobacteria</taxon>
        <taxon>Hyphomicrobiales</taxon>
        <taxon>Phyllobacteriaceae</taxon>
        <taxon>Mesorhizobium</taxon>
    </lineage>
</organism>
<evidence type="ECO:0000313" key="2">
    <source>
        <dbReference type="EMBL" id="PAP96011.1"/>
    </source>
</evidence>
<dbReference type="InterPro" id="IPR013096">
    <property type="entry name" value="Cupin_2"/>
</dbReference>
<protein>
    <submittedName>
        <fullName evidence="2">Cupin</fullName>
    </submittedName>
</protein>
<name>A0A271KJK4_9HYPH</name>
<feature type="domain" description="Cupin type-2" evidence="1">
    <location>
        <begin position="42"/>
        <end position="107"/>
    </location>
</feature>
<sequence length="165" mass="18303">MAAPITIPHSAGDSFAIGGFGIHWKIDGAASDKRFSVVHHPLAPHALAAPLHRHHREDEYSYVLTGRLAALLGDDVVTAEPGTWVFKPRNQWHTFWNAGDEPCEIIELISPAGFENYFRELAALWPDQTKMPGLLRKYELDMDPGSVTELCARYGLVSARREAAT</sequence>
<dbReference type="Proteomes" id="UP000215931">
    <property type="component" value="Unassembled WGS sequence"/>
</dbReference>
<comment type="caution">
    <text evidence="2">The sequence shown here is derived from an EMBL/GenBank/DDBJ whole genome shotgun (WGS) entry which is preliminary data.</text>
</comment>
<dbReference type="InterPro" id="IPR014710">
    <property type="entry name" value="RmlC-like_jellyroll"/>
</dbReference>
<dbReference type="AlphaFoldDB" id="A0A271KJK4"/>
<proteinExistence type="predicted"/>
<dbReference type="SUPFAM" id="SSF51182">
    <property type="entry name" value="RmlC-like cupins"/>
    <property type="match status" value="1"/>
</dbReference>
<dbReference type="PANTHER" id="PTHR36440">
    <property type="entry name" value="PUTATIVE (AFU_ORTHOLOGUE AFUA_8G07350)-RELATED"/>
    <property type="match status" value="1"/>
</dbReference>
<dbReference type="RefSeq" id="WP_095518384.1">
    <property type="nucleotide sequence ID" value="NZ_NPKH01000016.1"/>
</dbReference>
<accession>A0A271KJK4</accession>
<dbReference type="PANTHER" id="PTHR36440:SF1">
    <property type="entry name" value="PUTATIVE (AFU_ORTHOLOGUE AFUA_8G07350)-RELATED"/>
    <property type="match status" value="1"/>
</dbReference>
<reference evidence="2 3" key="1">
    <citation type="submission" date="2017-08" db="EMBL/GenBank/DDBJ databases">
        <title>Mesorhizobium wenxinae sp. nov., a novel rhizobial species isolated from root nodules of chickpea (Cicer arietinum L.).</title>
        <authorList>
            <person name="Zhang J."/>
        </authorList>
    </citation>
    <scope>NUCLEOTIDE SEQUENCE [LARGE SCALE GENOMIC DNA]</scope>
    <source>
        <strain evidence="3">WYCCWR 10019</strain>
    </source>
</reference>